<sequence length="327" mass="34958">MKKIINDPKDIIEEMLSGIVESYPSLVHRVADSRVIAKNSSLAQVGLVSGGGSGHEPAHAGFVGDGMLSAAVLGDVFTSPTPDQIEIAIEEANQGQGVLLIVKNYTGDILNFEMAKDLAEMNEIATEIVVVDDDIAVEDSTYTAGKRGVAGTILVHKILGNAAKHGASLTELKTLGERVVAATKTIGVALKAATVPEVGKPGFSLAEDEIEFGVGIHGEPGYRKEQLQPSKALAQEMVTKLLASYEEKPQTIGVLVNGMGGTPLMEQFVFINDVLHLLTEENISVSFHKVGNYMTSIDMQGLSLTFIDLADQTWQHALTRYVSTISW</sequence>
<dbReference type="Proteomes" id="UP000183700">
    <property type="component" value="Unassembled WGS sequence"/>
</dbReference>
<protein>
    <submittedName>
        <fullName evidence="2">Dihydroxyacetone kinase, DhaK subunit</fullName>
    </submittedName>
</protein>
<dbReference type="InterPro" id="IPR050861">
    <property type="entry name" value="Dihydroxyacetone_Kinase"/>
</dbReference>
<dbReference type="GO" id="GO:0005829">
    <property type="term" value="C:cytosol"/>
    <property type="evidence" value="ECO:0007669"/>
    <property type="project" value="TreeGrafter"/>
</dbReference>
<dbReference type="STRING" id="319970.RV00_GL001704"/>
<accession>A0A1L8SWD2</accession>
<dbReference type="EMBL" id="JXKM01000003">
    <property type="protein sequence ID" value="OJG36345.1"/>
    <property type="molecule type" value="Genomic_DNA"/>
</dbReference>
<evidence type="ECO:0000313" key="2">
    <source>
        <dbReference type="EMBL" id="OJG36345.1"/>
    </source>
</evidence>
<evidence type="ECO:0000259" key="1">
    <source>
        <dbReference type="PROSITE" id="PS51481"/>
    </source>
</evidence>
<dbReference type="PROSITE" id="PS51481">
    <property type="entry name" value="DHAK"/>
    <property type="match status" value="1"/>
</dbReference>
<feature type="domain" description="DhaK" evidence="1">
    <location>
        <begin position="7"/>
        <end position="327"/>
    </location>
</feature>
<proteinExistence type="predicted"/>
<dbReference type="PANTHER" id="PTHR28629">
    <property type="entry name" value="TRIOKINASE/FMN CYCLASE"/>
    <property type="match status" value="1"/>
</dbReference>
<dbReference type="GO" id="GO:0019563">
    <property type="term" value="P:glycerol catabolic process"/>
    <property type="evidence" value="ECO:0007669"/>
    <property type="project" value="TreeGrafter"/>
</dbReference>
<dbReference type="InterPro" id="IPR012736">
    <property type="entry name" value="DhaK_1"/>
</dbReference>
<comment type="caution">
    <text evidence="2">The sequence shown here is derived from an EMBL/GenBank/DDBJ whole genome shotgun (WGS) entry which is preliminary data.</text>
</comment>
<dbReference type="PANTHER" id="PTHR28629:SF4">
    <property type="entry name" value="TRIOKINASE_FMN CYCLASE"/>
    <property type="match status" value="1"/>
</dbReference>
<keyword evidence="2" id="KW-0418">Kinase</keyword>
<dbReference type="InterPro" id="IPR004006">
    <property type="entry name" value="DhaK_dom"/>
</dbReference>
<keyword evidence="3" id="KW-1185">Reference proteome</keyword>
<dbReference type="AlphaFoldDB" id="A0A1L8SWD2"/>
<dbReference type="GO" id="GO:0004371">
    <property type="term" value="F:glycerone kinase activity"/>
    <property type="evidence" value="ECO:0007669"/>
    <property type="project" value="InterPro"/>
</dbReference>
<dbReference type="Pfam" id="PF02733">
    <property type="entry name" value="Dak1"/>
    <property type="match status" value="1"/>
</dbReference>
<evidence type="ECO:0000313" key="3">
    <source>
        <dbReference type="Proteomes" id="UP000183700"/>
    </source>
</evidence>
<gene>
    <name evidence="2" type="ORF">RV00_GL001704</name>
</gene>
<name>A0A1L8SWD2_9ENTE</name>
<dbReference type="RefSeq" id="WP_071861587.1">
    <property type="nucleotide sequence ID" value="NZ_JBHLVS010000031.1"/>
</dbReference>
<dbReference type="Gene3D" id="3.40.50.10440">
    <property type="entry name" value="Dihydroxyacetone kinase, domain 1"/>
    <property type="match status" value="1"/>
</dbReference>
<keyword evidence="2" id="KW-0808">Transferase</keyword>
<organism evidence="2 3">
    <name type="scientific">Enterococcus devriesei</name>
    <dbReference type="NCBI Taxonomy" id="319970"/>
    <lineage>
        <taxon>Bacteria</taxon>
        <taxon>Bacillati</taxon>
        <taxon>Bacillota</taxon>
        <taxon>Bacilli</taxon>
        <taxon>Lactobacillales</taxon>
        <taxon>Enterococcaceae</taxon>
        <taxon>Enterococcus</taxon>
    </lineage>
</organism>
<dbReference type="NCBIfam" id="TIGR02363">
    <property type="entry name" value="dhaK1"/>
    <property type="match status" value="1"/>
</dbReference>
<dbReference type="FunFam" id="3.40.50.10440:FF:000001">
    <property type="entry name" value="Dihydroxyacetone kinase, DhaK subunit"/>
    <property type="match status" value="1"/>
</dbReference>
<dbReference type="OrthoDB" id="9806345at2"/>
<reference evidence="2 3" key="1">
    <citation type="submission" date="2014-12" db="EMBL/GenBank/DDBJ databases">
        <title>Draft genome sequences of 29 type strains of Enterococci.</title>
        <authorList>
            <person name="Zhong Z."/>
            <person name="Sun Z."/>
            <person name="Liu W."/>
            <person name="Zhang W."/>
            <person name="Zhang H."/>
        </authorList>
    </citation>
    <scope>NUCLEOTIDE SEQUENCE [LARGE SCALE GENOMIC DNA]</scope>
    <source>
        <strain evidence="2 3">DSM 22802</strain>
    </source>
</reference>
<dbReference type="SUPFAM" id="SSF82549">
    <property type="entry name" value="DAK1/DegV-like"/>
    <property type="match status" value="1"/>
</dbReference>
<dbReference type="Gene3D" id="3.30.1180.20">
    <property type="entry name" value="Dihydroxyacetone kinase, domain 2"/>
    <property type="match status" value="1"/>
</dbReference>